<feature type="domain" description="PTS EIIA type-1" evidence="4">
    <location>
        <begin position="1"/>
        <end position="32"/>
    </location>
</feature>
<organism evidence="5 6">
    <name type="scientific">Enterococcus faecalis</name>
    <name type="common">Streptococcus faecalis</name>
    <dbReference type="NCBI Taxonomy" id="1351"/>
    <lineage>
        <taxon>Bacteria</taxon>
        <taxon>Bacillati</taxon>
        <taxon>Bacillota</taxon>
        <taxon>Bacilli</taxon>
        <taxon>Lactobacillales</taxon>
        <taxon>Enterococcaceae</taxon>
        <taxon>Enterococcus</taxon>
    </lineage>
</organism>
<dbReference type="AlphaFoldDB" id="A0A8B3RPL9"/>
<keyword evidence="3" id="KW-0808">Transferase</keyword>
<dbReference type="Gene3D" id="2.70.70.10">
    <property type="entry name" value="Glucose Permease (Domain IIA)"/>
    <property type="match status" value="1"/>
</dbReference>
<dbReference type="SUPFAM" id="SSF51261">
    <property type="entry name" value="Duplicated hybrid motif"/>
    <property type="match status" value="1"/>
</dbReference>
<keyword evidence="1" id="KW-0813">Transport</keyword>
<sequence length="37" mass="4141">MDTVQLDGKGFISKVKIGDEVKQGQKILILIENLLKK</sequence>
<dbReference type="EMBL" id="SEWT01000013">
    <property type="protein sequence ID" value="RYU29590.1"/>
    <property type="molecule type" value="Genomic_DNA"/>
</dbReference>
<gene>
    <name evidence="5" type="ORF">EU507_15195</name>
</gene>
<evidence type="ECO:0000256" key="1">
    <source>
        <dbReference type="ARBA" id="ARBA00022448"/>
    </source>
</evidence>
<dbReference type="GO" id="GO:0016740">
    <property type="term" value="F:transferase activity"/>
    <property type="evidence" value="ECO:0007669"/>
    <property type="project" value="UniProtKB-KW"/>
</dbReference>
<evidence type="ECO:0000313" key="6">
    <source>
        <dbReference type="Proteomes" id="UP000292223"/>
    </source>
</evidence>
<reference evidence="5 6" key="1">
    <citation type="submission" date="2019-02" db="EMBL/GenBank/DDBJ databases">
        <title>From farm to fork: dissemination of Tn554::fexA-optrA in linezolid-resistant Enterococcus faecalis clones from chicken feces and meat in Tunisia.</title>
        <authorList>
            <person name="Tedim A.P."/>
            <person name="Elghaieb H."/>
            <person name="Abbassi M.S."/>
            <person name="Novais C."/>
            <person name="Hassen A."/>
            <person name="Peixe L."/>
            <person name="Freitas A.R."/>
        </authorList>
    </citation>
    <scope>NUCLEOTIDE SEQUENCE [LARGE SCALE GENOMIC DNA]</scope>
    <source>
        <strain evidence="5 6">728T</strain>
    </source>
</reference>
<evidence type="ECO:0000313" key="5">
    <source>
        <dbReference type="EMBL" id="RYU29590.1"/>
    </source>
</evidence>
<accession>A0A8B3RPL9</accession>
<protein>
    <recommendedName>
        <fullName evidence="4">PTS EIIA type-1 domain-containing protein</fullName>
    </recommendedName>
</protein>
<dbReference type="Pfam" id="PF00358">
    <property type="entry name" value="PTS_EIIA_1"/>
    <property type="match status" value="1"/>
</dbReference>
<evidence type="ECO:0000259" key="4">
    <source>
        <dbReference type="Pfam" id="PF00358"/>
    </source>
</evidence>
<proteinExistence type="predicted"/>
<dbReference type="Proteomes" id="UP000292223">
    <property type="component" value="Unassembled WGS sequence"/>
</dbReference>
<dbReference type="InterPro" id="IPR011055">
    <property type="entry name" value="Dup_hybrid_motif"/>
</dbReference>
<evidence type="ECO:0000256" key="3">
    <source>
        <dbReference type="ARBA" id="ARBA00022679"/>
    </source>
</evidence>
<name>A0A8B3RPL9_ENTFL</name>
<evidence type="ECO:0000256" key="2">
    <source>
        <dbReference type="ARBA" id="ARBA00022597"/>
    </source>
</evidence>
<dbReference type="GO" id="GO:0009401">
    <property type="term" value="P:phosphoenolpyruvate-dependent sugar phosphotransferase system"/>
    <property type="evidence" value="ECO:0007669"/>
    <property type="project" value="InterPro"/>
</dbReference>
<dbReference type="InterPro" id="IPR001127">
    <property type="entry name" value="PTS_EIIA_1_perm"/>
</dbReference>
<dbReference type="RefSeq" id="WP_080487602.1">
    <property type="nucleotide sequence ID" value="NZ_JADMHW010000026.1"/>
</dbReference>
<keyword evidence="2" id="KW-0762">Sugar transport</keyword>
<comment type="caution">
    <text evidence="5">The sequence shown here is derived from an EMBL/GenBank/DDBJ whole genome shotgun (WGS) entry which is preliminary data.</text>
</comment>